<keyword evidence="2" id="KW-1185">Reference proteome</keyword>
<protein>
    <submittedName>
        <fullName evidence="1">Uncharacterized protein</fullName>
    </submittedName>
</protein>
<dbReference type="Proteomes" id="UP001164250">
    <property type="component" value="Chromosome 6"/>
</dbReference>
<evidence type="ECO:0000313" key="2">
    <source>
        <dbReference type="Proteomes" id="UP001164250"/>
    </source>
</evidence>
<comment type="caution">
    <text evidence="1">The sequence shown here is derived from an EMBL/GenBank/DDBJ whole genome shotgun (WGS) entry which is preliminary data.</text>
</comment>
<organism evidence="1 2">
    <name type="scientific">Pistacia atlantica</name>
    <dbReference type="NCBI Taxonomy" id="434234"/>
    <lineage>
        <taxon>Eukaryota</taxon>
        <taxon>Viridiplantae</taxon>
        <taxon>Streptophyta</taxon>
        <taxon>Embryophyta</taxon>
        <taxon>Tracheophyta</taxon>
        <taxon>Spermatophyta</taxon>
        <taxon>Magnoliopsida</taxon>
        <taxon>eudicotyledons</taxon>
        <taxon>Gunneridae</taxon>
        <taxon>Pentapetalae</taxon>
        <taxon>rosids</taxon>
        <taxon>malvids</taxon>
        <taxon>Sapindales</taxon>
        <taxon>Anacardiaceae</taxon>
        <taxon>Pistacia</taxon>
    </lineage>
</organism>
<name>A0ACC1B909_9ROSI</name>
<proteinExistence type="predicted"/>
<sequence>MSCLFSLQSLKALPPLSSTQCRRRTKPSPLSITSLQKSTNPIKINKKLLSSLSQKAFHFLDEKKSGLAVQLGAILLATFEQPAIAVTGENNYDVDLVTVIIKLGIIAVWYFLIMPPIIMNWLRVRWYKRKLLEMYLQFMFVFLFFPGVLIWAPFLNFRRLPRDPSMKYPWSTPADPSKVKNYYSKYPFAQPEDYE</sequence>
<gene>
    <name evidence="1" type="ORF">Patl1_15472</name>
</gene>
<reference evidence="2" key="1">
    <citation type="journal article" date="2023" name="G3 (Bethesda)">
        <title>Genome assembly and association tests identify interacting loci associated with vigor, precocity, and sex in interspecific pistachio rootstocks.</title>
        <authorList>
            <person name="Palmer W."/>
            <person name="Jacygrad E."/>
            <person name="Sagayaradj S."/>
            <person name="Cavanaugh K."/>
            <person name="Han R."/>
            <person name="Bertier L."/>
            <person name="Beede B."/>
            <person name="Kafkas S."/>
            <person name="Golino D."/>
            <person name="Preece J."/>
            <person name="Michelmore R."/>
        </authorList>
    </citation>
    <scope>NUCLEOTIDE SEQUENCE [LARGE SCALE GENOMIC DNA]</scope>
</reference>
<accession>A0ACC1B909</accession>
<dbReference type="EMBL" id="CM047902">
    <property type="protein sequence ID" value="KAJ0095428.1"/>
    <property type="molecule type" value="Genomic_DNA"/>
</dbReference>
<evidence type="ECO:0000313" key="1">
    <source>
        <dbReference type="EMBL" id="KAJ0095428.1"/>
    </source>
</evidence>